<evidence type="ECO:0000256" key="1">
    <source>
        <dbReference type="SAM" id="MobiDB-lite"/>
    </source>
</evidence>
<evidence type="ECO:0000313" key="4">
    <source>
        <dbReference type="Proteomes" id="UP000441032"/>
    </source>
</evidence>
<feature type="domain" description="Zinc finger Ogr/Delta-type" evidence="2">
    <location>
        <begin position="4"/>
        <end position="50"/>
    </location>
</feature>
<evidence type="ECO:0000259" key="2">
    <source>
        <dbReference type="Pfam" id="PF04606"/>
    </source>
</evidence>
<dbReference type="EMBL" id="WJYN01000004">
    <property type="protein sequence ID" value="MRS99499.1"/>
    <property type="molecule type" value="Genomic_DNA"/>
</dbReference>
<proteinExistence type="predicted"/>
<dbReference type="AlphaFoldDB" id="A0A7X2LAT0"/>
<protein>
    <submittedName>
        <fullName evidence="3">Transcriptional regulator</fullName>
    </submittedName>
</protein>
<comment type="caution">
    <text evidence="3">The sequence shown here is derived from an EMBL/GenBank/DDBJ whole genome shotgun (WGS) entry which is preliminary data.</text>
</comment>
<dbReference type="InterPro" id="IPR007684">
    <property type="entry name" value="Znf_Ogr/Delta"/>
</dbReference>
<dbReference type="Proteomes" id="UP000441032">
    <property type="component" value="Unassembled WGS sequence"/>
</dbReference>
<dbReference type="RefSeq" id="WP_065855617.1">
    <property type="nucleotide sequence ID" value="NZ_WJYN01000004.1"/>
</dbReference>
<evidence type="ECO:0000313" key="3">
    <source>
        <dbReference type="EMBL" id="MRS99499.1"/>
    </source>
</evidence>
<gene>
    <name evidence="3" type="ORF">GJQ57_12675</name>
</gene>
<feature type="region of interest" description="Disordered" evidence="1">
    <location>
        <begin position="55"/>
        <end position="83"/>
    </location>
</feature>
<dbReference type="Pfam" id="PF04606">
    <property type="entry name" value="Ogr_Delta"/>
    <property type="match status" value="1"/>
</dbReference>
<accession>A0A7X2LAT0</accession>
<name>A0A7X2LAT0_RALPI</name>
<reference evidence="3 4" key="1">
    <citation type="submission" date="2019-11" db="EMBL/GenBank/DDBJ databases">
        <title>Phenotypic characterization of an OXA-22 and OXA-60 co-producing Ralstonia pickettii clinical strain.</title>
        <authorList>
            <person name="He F."/>
        </authorList>
    </citation>
    <scope>NUCLEOTIDE SEQUENCE [LARGE SCALE GENOMIC DNA]</scope>
    <source>
        <strain evidence="3 4">PSLESD1</strain>
    </source>
</reference>
<sequence>MLMTCPHCKGRLKIRTSREVSLLTREAYLQCEDVHCAYTCAAIISQVRTIAPSMKPNPQAYLPVSRKRPTAQDTRQMDLLGGK</sequence>
<organism evidence="3 4">
    <name type="scientific">Ralstonia pickettii</name>
    <name type="common">Burkholderia pickettii</name>
    <dbReference type="NCBI Taxonomy" id="329"/>
    <lineage>
        <taxon>Bacteria</taxon>
        <taxon>Pseudomonadati</taxon>
        <taxon>Pseudomonadota</taxon>
        <taxon>Betaproteobacteria</taxon>
        <taxon>Burkholderiales</taxon>
        <taxon>Burkholderiaceae</taxon>
        <taxon>Ralstonia</taxon>
    </lineage>
</organism>